<dbReference type="Proteomes" id="UP000214600">
    <property type="component" value="Unassembled WGS sequence"/>
</dbReference>
<reference evidence="3" key="1">
    <citation type="submission" date="2017-06" db="EMBL/GenBank/DDBJ databases">
        <authorList>
            <person name="LiPuma J."/>
            <person name="Spilker T."/>
        </authorList>
    </citation>
    <scope>NUCLEOTIDE SEQUENCE [LARGE SCALE GENOMIC DNA]</scope>
    <source>
        <strain evidence="3">AU17325</strain>
    </source>
</reference>
<dbReference type="EMBL" id="NKFA01000046">
    <property type="protein sequence ID" value="OXI31044.1"/>
    <property type="molecule type" value="Genomic_DNA"/>
</dbReference>
<sequence>MLVALEQTVLLEAIENRLFAYLLLESELLDEWLLGQPEMREERTISHAVRELDYTCTQRWVWRGTEYDEHETRGPLLVQYQSGSVLTNTFADVWPPTGGAVYLTSTEPIEAVLAHLRSILFVYMPNGNKARFRLQETAALDSVLRALTPQRAATLLGPVQQLIWRENLGPEFQWWGYNQSGGGELIQGDFQFSDAEMAAIDEGLGDHQLRKQTALTQRVPHSFRDSARQQTRIWLEQLHLWGFREPHHLEAAMEVFRHPAYYVHTKAVVALLGDTDLAPGARANRALNHLMIEGT</sequence>
<gene>
    <name evidence="2" type="ORF">CFB84_42760</name>
</gene>
<feature type="domain" description="DUF4123" evidence="1">
    <location>
        <begin position="47"/>
        <end position="152"/>
    </location>
</feature>
<evidence type="ECO:0000313" key="3">
    <source>
        <dbReference type="Proteomes" id="UP000214600"/>
    </source>
</evidence>
<dbReference type="OrthoDB" id="7833020at2"/>
<reference evidence="2 3" key="2">
    <citation type="submission" date="2017-08" db="EMBL/GenBank/DDBJ databases">
        <title>WGS of novel Burkholderia cepaca complex species.</title>
        <authorList>
            <person name="Lipuma J."/>
            <person name="Spilker T."/>
        </authorList>
    </citation>
    <scope>NUCLEOTIDE SEQUENCE [LARGE SCALE GENOMIC DNA]</scope>
    <source>
        <strain evidence="2 3">AU17325</strain>
    </source>
</reference>
<accession>A0A228HLG2</accession>
<dbReference type="AlphaFoldDB" id="A0A228HLG2"/>
<protein>
    <recommendedName>
        <fullName evidence="1">DUF4123 domain-containing protein</fullName>
    </recommendedName>
</protein>
<dbReference type="RefSeq" id="WP_089454741.1">
    <property type="nucleotide sequence ID" value="NZ_NKFA01000046.1"/>
</dbReference>
<dbReference type="InterPro" id="IPR025391">
    <property type="entry name" value="DUF4123"/>
</dbReference>
<comment type="caution">
    <text evidence="2">The sequence shown here is derived from an EMBL/GenBank/DDBJ whole genome shotgun (WGS) entry which is preliminary data.</text>
</comment>
<name>A0A228HLG2_9BURK</name>
<organism evidence="2 3">
    <name type="scientific">Burkholderia aenigmatica</name>
    <dbReference type="NCBI Taxonomy" id="2015348"/>
    <lineage>
        <taxon>Bacteria</taxon>
        <taxon>Pseudomonadati</taxon>
        <taxon>Pseudomonadota</taxon>
        <taxon>Betaproteobacteria</taxon>
        <taxon>Burkholderiales</taxon>
        <taxon>Burkholderiaceae</taxon>
        <taxon>Burkholderia</taxon>
        <taxon>Burkholderia cepacia complex</taxon>
    </lineage>
</organism>
<dbReference type="Pfam" id="PF13503">
    <property type="entry name" value="DUF4123"/>
    <property type="match status" value="1"/>
</dbReference>
<evidence type="ECO:0000259" key="1">
    <source>
        <dbReference type="Pfam" id="PF13503"/>
    </source>
</evidence>
<evidence type="ECO:0000313" key="2">
    <source>
        <dbReference type="EMBL" id="OXI31044.1"/>
    </source>
</evidence>
<proteinExistence type="predicted"/>